<name>A0A9P6DC28_PLEER</name>
<feature type="compositionally biased region" description="Polar residues" evidence="1">
    <location>
        <begin position="78"/>
        <end position="106"/>
    </location>
</feature>
<organism evidence="2 3">
    <name type="scientific">Pleurotus eryngii</name>
    <name type="common">Boletus of the steppes</name>
    <dbReference type="NCBI Taxonomy" id="5323"/>
    <lineage>
        <taxon>Eukaryota</taxon>
        <taxon>Fungi</taxon>
        <taxon>Dikarya</taxon>
        <taxon>Basidiomycota</taxon>
        <taxon>Agaricomycotina</taxon>
        <taxon>Agaricomycetes</taxon>
        <taxon>Agaricomycetidae</taxon>
        <taxon>Agaricales</taxon>
        <taxon>Pleurotineae</taxon>
        <taxon>Pleurotaceae</taxon>
        <taxon>Pleurotus</taxon>
    </lineage>
</organism>
<protein>
    <submittedName>
        <fullName evidence="2">Uncharacterized protein</fullName>
    </submittedName>
</protein>
<dbReference type="EMBL" id="MU154645">
    <property type="protein sequence ID" value="KAF9490298.1"/>
    <property type="molecule type" value="Genomic_DNA"/>
</dbReference>
<evidence type="ECO:0000256" key="1">
    <source>
        <dbReference type="SAM" id="MobiDB-lite"/>
    </source>
</evidence>
<accession>A0A9P6DC28</accession>
<dbReference type="Proteomes" id="UP000807025">
    <property type="component" value="Unassembled WGS sequence"/>
</dbReference>
<proteinExistence type="predicted"/>
<feature type="compositionally biased region" description="Polar residues" evidence="1">
    <location>
        <begin position="116"/>
        <end position="125"/>
    </location>
</feature>
<sequence>MGRVPNSLNIDPEGDGGLPMVFAASQDPFPVVAALPQDSPTSNDVERPNVASLKFTLHQSLNANPEAAPASEKRNGAHSASSNDGESSYASLSSGPHSSPQPTTEGPPTISEEGTETSNCDRVSP</sequence>
<keyword evidence="3" id="KW-1185">Reference proteome</keyword>
<comment type="caution">
    <text evidence="2">The sequence shown here is derived from an EMBL/GenBank/DDBJ whole genome shotgun (WGS) entry which is preliminary data.</text>
</comment>
<feature type="region of interest" description="Disordered" evidence="1">
    <location>
        <begin position="57"/>
        <end position="125"/>
    </location>
</feature>
<dbReference type="OrthoDB" id="3116293at2759"/>
<reference evidence="2" key="1">
    <citation type="submission" date="2020-11" db="EMBL/GenBank/DDBJ databases">
        <authorList>
            <consortium name="DOE Joint Genome Institute"/>
            <person name="Ahrendt S."/>
            <person name="Riley R."/>
            <person name="Andreopoulos W."/>
            <person name="Labutti K."/>
            <person name="Pangilinan J."/>
            <person name="Ruiz-Duenas F.J."/>
            <person name="Barrasa J.M."/>
            <person name="Sanchez-Garcia M."/>
            <person name="Camarero S."/>
            <person name="Miyauchi S."/>
            <person name="Serrano A."/>
            <person name="Linde D."/>
            <person name="Babiker R."/>
            <person name="Drula E."/>
            <person name="Ayuso-Fernandez I."/>
            <person name="Pacheco R."/>
            <person name="Padilla G."/>
            <person name="Ferreira P."/>
            <person name="Barriuso J."/>
            <person name="Kellner H."/>
            <person name="Castanera R."/>
            <person name="Alfaro M."/>
            <person name="Ramirez L."/>
            <person name="Pisabarro A.G."/>
            <person name="Kuo A."/>
            <person name="Tritt A."/>
            <person name="Lipzen A."/>
            <person name="He G."/>
            <person name="Yan M."/>
            <person name="Ng V."/>
            <person name="Cullen D."/>
            <person name="Martin F."/>
            <person name="Rosso M.-N."/>
            <person name="Henrissat B."/>
            <person name="Hibbett D."/>
            <person name="Martinez A.T."/>
            <person name="Grigoriev I.V."/>
        </authorList>
    </citation>
    <scope>NUCLEOTIDE SEQUENCE</scope>
    <source>
        <strain evidence="2">ATCC 90797</strain>
    </source>
</reference>
<dbReference type="AlphaFoldDB" id="A0A9P6DC28"/>
<feature type="region of interest" description="Disordered" evidence="1">
    <location>
        <begin position="1"/>
        <end position="22"/>
    </location>
</feature>
<gene>
    <name evidence="2" type="ORF">BDN71DRAFT_1454506</name>
</gene>
<evidence type="ECO:0000313" key="3">
    <source>
        <dbReference type="Proteomes" id="UP000807025"/>
    </source>
</evidence>
<evidence type="ECO:0000313" key="2">
    <source>
        <dbReference type="EMBL" id="KAF9490298.1"/>
    </source>
</evidence>